<evidence type="ECO:0000256" key="7">
    <source>
        <dbReference type="ARBA" id="ARBA00023136"/>
    </source>
</evidence>
<evidence type="ECO:0000256" key="8">
    <source>
        <dbReference type="ARBA" id="ARBA00038436"/>
    </source>
</evidence>
<dbReference type="InterPro" id="IPR007387">
    <property type="entry name" value="TRAP_DctQ"/>
</dbReference>
<comment type="subcellular location">
    <subcellularLocation>
        <location evidence="1 9">Cell inner membrane</location>
        <topology evidence="1 9">Multi-pass membrane protein</topology>
    </subcellularLocation>
</comment>
<keyword evidence="2 9" id="KW-0813">Transport</keyword>
<evidence type="ECO:0000256" key="6">
    <source>
        <dbReference type="ARBA" id="ARBA00022989"/>
    </source>
</evidence>
<accession>W5YLD9</accession>
<comment type="subunit">
    <text evidence="9">The complex comprises the extracytoplasmic solute receptor protein and the two transmembrane proteins.</text>
</comment>
<organism evidence="11 12">
    <name type="scientific">Marinobacter similis</name>
    <dbReference type="NCBI Taxonomy" id="1420916"/>
    <lineage>
        <taxon>Bacteria</taxon>
        <taxon>Pseudomonadati</taxon>
        <taxon>Pseudomonadota</taxon>
        <taxon>Gammaproteobacteria</taxon>
        <taxon>Pseudomonadales</taxon>
        <taxon>Marinobacteraceae</taxon>
        <taxon>Marinobacter</taxon>
    </lineage>
</organism>
<dbReference type="AlphaFoldDB" id="W5YLD9"/>
<feature type="transmembrane region" description="Helical" evidence="9">
    <location>
        <begin position="51"/>
        <end position="73"/>
    </location>
</feature>
<evidence type="ECO:0000256" key="1">
    <source>
        <dbReference type="ARBA" id="ARBA00004429"/>
    </source>
</evidence>
<comment type="similarity">
    <text evidence="8 9">Belongs to the TRAP transporter small permease family.</text>
</comment>
<dbReference type="InterPro" id="IPR055348">
    <property type="entry name" value="DctQ"/>
</dbReference>
<reference evidence="11 12" key="1">
    <citation type="journal article" date="2014" name="Genome Announc.">
        <title>Draft Genome Sequences of Marinobacter similis A3d10T and Marinobacter salarius R9SW1T.</title>
        <authorList>
            <person name="Ivanova E.P."/>
            <person name="Ng H.J."/>
            <person name="Webb H.K."/>
            <person name="Feng G."/>
            <person name="Oshima K."/>
            <person name="Hattori M."/>
            <person name="Ohkuma M."/>
            <person name="Sergeev A.F."/>
            <person name="Mikhailov V.V."/>
            <person name="Crawford R.J."/>
            <person name="Sawabe T."/>
        </authorList>
    </citation>
    <scope>NUCLEOTIDE SEQUENCE [LARGE SCALE GENOMIC DNA]</scope>
    <source>
        <strain evidence="11 12">A3d10</strain>
    </source>
</reference>
<proteinExistence type="inferred from homology"/>
<dbReference type="Pfam" id="PF04290">
    <property type="entry name" value="DctQ"/>
    <property type="match status" value="1"/>
</dbReference>
<feature type="domain" description="Tripartite ATP-independent periplasmic transporters DctQ component" evidence="10">
    <location>
        <begin position="61"/>
        <end position="192"/>
    </location>
</feature>
<keyword evidence="12" id="KW-1185">Reference proteome</keyword>
<name>W5YLD9_9GAMM</name>
<evidence type="ECO:0000256" key="2">
    <source>
        <dbReference type="ARBA" id="ARBA00022448"/>
    </source>
</evidence>
<dbReference type="PANTHER" id="PTHR35011:SF10">
    <property type="entry name" value="TRAP TRANSPORTER SMALL PERMEASE PROTEIN"/>
    <property type="match status" value="1"/>
</dbReference>
<dbReference type="GO" id="GO:0022857">
    <property type="term" value="F:transmembrane transporter activity"/>
    <property type="evidence" value="ECO:0007669"/>
    <property type="project" value="UniProtKB-UniRule"/>
</dbReference>
<dbReference type="PANTHER" id="PTHR35011">
    <property type="entry name" value="2,3-DIKETO-L-GULONATE TRAP TRANSPORTER SMALL PERMEASE PROTEIN YIAM"/>
    <property type="match status" value="1"/>
</dbReference>
<keyword evidence="7 9" id="KW-0472">Membrane</keyword>
<evidence type="ECO:0000259" key="10">
    <source>
        <dbReference type="Pfam" id="PF04290"/>
    </source>
</evidence>
<dbReference type="STRING" id="1420916.AU14_18825"/>
<feature type="transmembrane region" description="Helical" evidence="9">
    <location>
        <begin position="85"/>
        <end position="103"/>
    </location>
</feature>
<keyword evidence="6 9" id="KW-1133">Transmembrane helix</keyword>
<evidence type="ECO:0000313" key="11">
    <source>
        <dbReference type="EMBL" id="AHI29866.1"/>
    </source>
</evidence>
<dbReference type="GO" id="GO:0005886">
    <property type="term" value="C:plasma membrane"/>
    <property type="evidence" value="ECO:0007669"/>
    <property type="project" value="UniProtKB-SubCell"/>
</dbReference>
<dbReference type="EMBL" id="CP007151">
    <property type="protein sequence ID" value="AHI29866.1"/>
    <property type="molecule type" value="Genomic_DNA"/>
</dbReference>
<evidence type="ECO:0000256" key="9">
    <source>
        <dbReference type="RuleBase" id="RU369079"/>
    </source>
</evidence>
<evidence type="ECO:0000256" key="4">
    <source>
        <dbReference type="ARBA" id="ARBA00022519"/>
    </source>
</evidence>
<evidence type="ECO:0000256" key="3">
    <source>
        <dbReference type="ARBA" id="ARBA00022475"/>
    </source>
</evidence>
<keyword evidence="4 9" id="KW-0997">Cell inner membrane</keyword>
<dbReference type="HOGENOM" id="CLU_086356_3_4_6"/>
<keyword evidence="3" id="KW-1003">Cell membrane</keyword>
<feature type="transmembrane region" description="Helical" evidence="9">
    <location>
        <begin position="165"/>
        <end position="184"/>
    </location>
</feature>
<sequence length="203" mass="22872">MSRPRKPWLTANPLPLLTPRHCLLKHPSADGCCYSIRSFHVCSPPKFRPDAWLAALALTGICVISLGNVIVRYTTDASFAFTEEYSVFLLVVLTFAGAAVAARHNQHIRIELIEDFLPPPFKKAVYVLQWLAGVTVMGITVWYGSKFALEEYQWESLSPGLGLPNWIYVIWLPVLSLAIIIRMTQNLIDRLRGKVDPEVIHES</sequence>
<evidence type="ECO:0000313" key="12">
    <source>
        <dbReference type="Proteomes" id="UP000061489"/>
    </source>
</evidence>
<comment type="function">
    <text evidence="9">Part of the tripartite ATP-independent periplasmic (TRAP) transport system.</text>
</comment>
<gene>
    <name evidence="11" type="ORF">AU14_18825</name>
</gene>
<dbReference type="GO" id="GO:0015740">
    <property type="term" value="P:C4-dicarboxylate transport"/>
    <property type="evidence" value="ECO:0007669"/>
    <property type="project" value="TreeGrafter"/>
</dbReference>
<dbReference type="KEGG" id="msx:AU14_18825"/>
<protein>
    <recommendedName>
        <fullName evidence="9">TRAP transporter small permease protein</fullName>
    </recommendedName>
</protein>
<evidence type="ECO:0000256" key="5">
    <source>
        <dbReference type="ARBA" id="ARBA00022692"/>
    </source>
</evidence>
<keyword evidence="5 9" id="KW-0812">Transmembrane</keyword>
<feature type="transmembrane region" description="Helical" evidence="9">
    <location>
        <begin position="124"/>
        <end position="145"/>
    </location>
</feature>
<dbReference type="Proteomes" id="UP000061489">
    <property type="component" value="Chromosome"/>
</dbReference>